<dbReference type="Proteomes" id="UP000800093">
    <property type="component" value="Unassembled WGS sequence"/>
</dbReference>
<name>A0A9P4K715_9PLEO</name>
<comment type="caution">
    <text evidence="1">The sequence shown here is derived from an EMBL/GenBank/DDBJ whole genome shotgun (WGS) entry which is preliminary data.</text>
</comment>
<keyword evidence="2" id="KW-1185">Reference proteome</keyword>
<gene>
    <name evidence="1" type="ORF">CC78DRAFT_533596</name>
</gene>
<proteinExistence type="predicted"/>
<protein>
    <submittedName>
        <fullName evidence="1">Uncharacterized protein</fullName>
    </submittedName>
</protein>
<dbReference type="AlphaFoldDB" id="A0A9P4K715"/>
<dbReference type="EMBL" id="ML986620">
    <property type="protein sequence ID" value="KAF2263994.1"/>
    <property type="molecule type" value="Genomic_DNA"/>
</dbReference>
<sequence>MSVKLPHTLQTWAGMVMDNGQSAYRRTPAKIASLDPSAYEELSQCLPGWRLTFEETQEYQPASIVLDAAARYLRNPSRFGMSGSEFYTNVSLRYYASNLKALTNNVDKEDLKEYMRTRTRFDLEQAAAIVVSAFMKNGRTEDAVQLIRELGTLLATSAMWMTPGGQSQLPMRKNVGSLGKKFSCITKILRSSASAQGKDVPLVAITTYRDILPLLLRVRRRKPEDRCLHIPQWLFDEAAPTDRPACFEKFFQDVGARGGESQFLKGSLYPIAPKDDDAIVLSRREFHRVERRVYALFPFWKPPIVLRRRIRELEDQVLYAGSWIEGRVFAVDDIALLCHYFFHFQRRLQRRVVSDMRWSSFLGKSESAKVYQNNTRITSTFEQALLDIAEQNQEGVLVAMGDENTLRLIDETCLLMKEYVDVYGGGKTENLTFKKGVHGGSGRGPVDEYNLLCDILGQLRQQAIDEGIGEVPGPTKKFLAKDIMFWNNAWEDDAFAGGKKPGWKEWLLKRGLMYDQEWGVVEKDDEKGEWIVADVNDD</sequence>
<organism evidence="1 2">
    <name type="scientific">Lojkania enalia</name>
    <dbReference type="NCBI Taxonomy" id="147567"/>
    <lineage>
        <taxon>Eukaryota</taxon>
        <taxon>Fungi</taxon>
        <taxon>Dikarya</taxon>
        <taxon>Ascomycota</taxon>
        <taxon>Pezizomycotina</taxon>
        <taxon>Dothideomycetes</taxon>
        <taxon>Pleosporomycetidae</taxon>
        <taxon>Pleosporales</taxon>
        <taxon>Pleosporales incertae sedis</taxon>
        <taxon>Lojkania</taxon>
    </lineage>
</organism>
<reference evidence="2" key="1">
    <citation type="journal article" date="2020" name="Stud. Mycol.">
        <title>101 Dothideomycetes genomes: A test case for predicting lifestyles and emergence of pathogens.</title>
        <authorList>
            <person name="Haridas S."/>
            <person name="Albert R."/>
            <person name="Binder M."/>
            <person name="Bloem J."/>
            <person name="LaButti K."/>
            <person name="Salamov A."/>
            <person name="Andreopoulos B."/>
            <person name="Baker S."/>
            <person name="Barry K."/>
            <person name="Bills G."/>
            <person name="Bluhm B."/>
            <person name="Cannon C."/>
            <person name="Castanera R."/>
            <person name="Culley D."/>
            <person name="Daum C."/>
            <person name="Ezra D."/>
            <person name="Gonzalez J."/>
            <person name="Henrissat B."/>
            <person name="Kuo A."/>
            <person name="Liang C."/>
            <person name="Lipzen A."/>
            <person name="Lutzoni F."/>
            <person name="Magnuson J."/>
            <person name="Mondo S."/>
            <person name="Nolan M."/>
            <person name="Ohm R."/>
            <person name="Pangilinan J."/>
            <person name="Park H.-J."/>
            <person name="Ramirez L."/>
            <person name="Alfaro M."/>
            <person name="Sun H."/>
            <person name="Tritt A."/>
            <person name="Yoshinaga Y."/>
            <person name="Zwiers L.-H."/>
            <person name="Turgeon B."/>
            <person name="Goodwin S."/>
            <person name="Spatafora J."/>
            <person name="Crous P."/>
            <person name="Grigoriev I."/>
        </authorList>
    </citation>
    <scope>NUCLEOTIDE SEQUENCE [LARGE SCALE GENOMIC DNA]</scope>
    <source>
        <strain evidence="2">CBS 304.66</strain>
    </source>
</reference>
<evidence type="ECO:0000313" key="1">
    <source>
        <dbReference type="EMBL" id="KAF2263994.1"/>
    </source>
</evidence>
<evidence type="ECO:0000313" key="2">
    <source>
        <dbReference type="Proteomes" id="UP000800093"/>
    </source>
</evidence>
<dbReference type="OrthoDB" id="4348902at2759"/>
<accession>A0A9P4K715</accession>